<feature type="signal peptide" evidence="1">
    <location>
        <begin position="1"/>
        <end position="21"/>
    </location>
</feature>
<dbReference type="Proteomes" id="UP000756921">
    <property type="component" value="Unassembled WGS sequence"/>
</dbReference>
<accession>A0A9P6KJW6</accession>
<keyword evidence="3" id="KW-1185">Reference proteome</keyword>
<name>A0A9P6KJW6_9PLEO</name>
<proteinExistence type="predicted"/>
<gene>
    <name evidence="2" type="ORF">PMIN01_12910</name>
</gene>
<dbReference type="EMBL" id="WJXW01000017">
    <property type="protein sequence ID" value="KAF9729220.1"/>
    <property type="molecule type" value="Genomic_DNA"/>
</dbReference>
<comment type="caution">
    <text evidence="2">The sequence shown here is derived from an EMBL/GenBank/DDBJ whole genome shotgun (WGS) entry which is preliminary data.</text>
</comment>
<sequence length="555" mass="62710">MSDFSVVPLLGLYVLFCSVSQYNEVREVVEFLGRIVCLILNYENLNYENSRMSANSIKSGFYADLRVYTPHSSLAYALTLFGHTHLESLEAAVRASLADHADLTFFADAVRAQRTELNPDEIHLAYFHAPILCEIKLWLVRCACAPHVDPFSTLADKLKDYTETQPHLSALAPPYRLVSGEYISMPELKRALLGLEDLALASGVSLNDEFREGDAGYLHPVRHDAFHVVREFMRLAMNCSAMCIEFGPKEWNFADGVPELSEDELFISYNVVSDAWSRMLPNPFSDAPLNVRRILARCNVVDIMGYFLVNLEQMSHPYPDLMSINKLADYFVQEVQWAAEDFDYHTFHSFRAIRLRNPFLGPEIPHSSFAQPLNELVATRQPFAQSYEVGGIPWNDTLSPPGLADIEIEANFRRYEHFMNLFYGLDPADFEVATQDSSLVAQQPLLAEDAPVYSGEMELAAPPLLVAVGPLIRASDHSDPINEADLREEDLCLICQDSFLDYIDPAVRLQACNHLIHQDELQLLLNAAYFAQPQVRCGLFRASIWAPRQTMEVVD</sequence>
<protein>
    <submittedName>
        <fullName evidence="2">Uncharacterized protein</fullName>
    </submittedName>
</protein>
<keyword evidence="1" id="KW-0732">Signal</keyword>
<feature type="chain" id="PRO_5040160329" evidence="1">
    <location>
        <begin position="22"/>
        <end position="555"/>
    </location>
</feature>
<evidence type="ECO:0000313" key="3">
    <source>
        <dbReference type="Proteomes" id="UP000756921"/>
    </source>
</evidence>
<organism evidence="2 3">
    <name type="scientific">Paraphaeosphaeria minitans</name>
    <dbReference type="NCBI Taxonomy" id="565426"/>
    <lineage>
        <taxon>Eukaryota</taxon>
        <taxon>Fungi</taxon>
        <taxon>Dikarya</taxon>
        <taxon>Ascomycota</taxon>
        <taxon>Pezizomycotina</taxon>
        <taxon>Dothideomycetes</taxon>
        <taxon>Pleosporomycetidae</taxon>
        <taxon>Pleosporales</taxon>
        <taxon>Massarineae</taxon>
        <taxon>Didymosphaeriaceae</taxon>
        <taxon>Paraphaeosphaeria</taxon>
    </lineage>
</organism>
<dbReference type="AlphaFoldDB" id="A0A9P6KJW6"/>
<evidence type="ECO:0000256" key="1">
    <source>
        <dbReference type="SAM" id="SignalP"/>
    </source>
</evidence>
<dbReference type="OrthoDB" id="3790478at2759"/>
<evidence type="ECO:0000313" key="2">
    <source>
        <dbReference type="EMBL" id="KAF9729220.1"/>
    </source>
</evidence>
<reference evidence="2" key="1">
    <citation type="journal article" date="2020" name="Mol. Plant Microbe Interact.">
        <title>Genome Sequence of the Biocontrol Agent Coniothyrium minitans strain Conio (IMI 134523).</title>
        <authorList>
            <person name="Patel D."/>
            <person name="Shittu T.A."/>
            <person name="Baroncelli R."/>
            <person name="Muthumeenakshi S."/>
            <person name="Osborne T.H."/>
            <person name="Janganan T.K."/>
            <person name="Sreenivasaprasad S."/>
        </authorList>
    </citation>
    <scope>NUCLEOTIDE SEQUENCE</scope>
    <source>
        <strain evidence="2">Conio</strain>
    </source>
</reference>